<dbReference type="Gene3D" id="3.20.20.450">
    <property type="entry name" value="EAL domain"/>
    <property type="match status" value="1"/>
</dbReference>
<dbReference type="SUPFAM" id="SSF55073">
    <property type="entry name" value="Nucleotide cyclase"/>
    <property type="match status" value="1"/>
</dbReference>
<dbReference type="SUPFAM" id="SSF141868">
    <property type="entry name" value="EAL domain-like"/>
    <property type="match status" value="1"/>
</dbReference>
<evidence type="ECO:0000259" key="2">
    <source>
        <dbReference type="PROSITE" id="PS50883"/>
    </source>
</evidence>
<dbReference type="EMBL" id="BSOB01000001">
    <property type="protein sequence ID" value="GLQ91081.1"/>
    <property type="molecule type" value="Genomic_DNA"/>
</dbReference>
<evidence type="ECO:0000313" key="6">
    <source>
        <dbReference type="Proteomes" id="UP001156670"/>
    </source>
</evidence>
<dbReference type="InterPro" id="IPR001633">
    <property type="entry name" value="EAL_dom"/>
</dbReference>
<dbReference type="PROSITE" id="PS50887">
    <property type="entry name" value="GGDEF"/>
    <property type="match status" value="1"/>
</dbReference>
<dbReference type="InterPro" id="IPR029787">
    <property type="entry name" value="Nucleotide_cyclase"/>
</dbReference>
<dbReference type="InterPro" id="IPR035919">
    <property type="entry name" value="EAL_sf"/>
</dbReference>
<evidence type="ECO:0008006" key="7">
    <source>
        <dbReference type="Google" id="ProtNLM"/>
    </source>
</evidence>
<reference evidence="6" key="1">
    <citation type="journal article" date="2019" name="Int. J. Syst. Evol. Microbiol.">
        <title>The Global Catalogue of Microorganisms (GCM) 10K type strain sequencing project: providing services to taxonomists for standard genome sequencing and annotation.</title>
        <authorList>
            <consortium name="The Broad Institute Genomics Platform"/>
            <consortium name="The Broad Institute Genome Sequencing Center for Infectious Disease"/>
            <person name="Wu L."/>
            <person name="Ma J."/>
        </authorList>
    </citation>
    <scope>NUCLEOTIDE SEQUENCE [LARGE SCALE GENOMIC DNA]</scope>
    <source>
        <strain evidence="6">NBRC 111980</strain>
    </source>
</reference>
<comment type="caution">
    <text evidence="5">The sequence shown here is derived from an EMBL/GenBank/DDBJ whole genome shotgun (WGS) entry which is preliminary data.</text>
</comment>
<dbReference type="InterPro" id="IPR029150">
    <property type="entry name" value="dCache_3"/>
</dbReference>
<dbReference type="SMART" id="SM00304">
    <property type="entry name" value="HAMP"/>
    <property type="match status" value="1"/>
</dbReference>
<evidence type="ECO:0000259" key="4">
    <source>
        <dbReference type="PROSITE" id="PS50887"/>
    </source>
</evidence>
<dbReference type="PROSITE" id="PS50883">
    <property type="entry name" value="EAL"/>
    <property type="match status" value="1"/>
</dbReference>
<feature type="domain" description="GGDEF" evidence="4">
    <location>
        <begin position="367"/>
        <end position="496"/>
    </location>
</feature>
<feature type="transmembrane region" description="Helical" evidence="1">
    <location>
        <begin position="259"/>
        <end position="281"/>
    </location>
</feature>
<proteinExistence type="predicted"/>
<dbReference type="InterPro" id="IPR043128">
    <property type="entry name" value="Rev_trsase/Diguanyl_cyclase"/>
</dbReference>
<keyword evidence="1" id="KW-0472">Membrane</keyword>
<dbReference type="PANTHER" id="PTHR33121:SF19">
    <property type="entry name" value="CYCLIC DI-GMP PHOSPHODIESTERASE PA2567"/>
    <property type="match status" value="1"/>
</dbReference>
<dbReference type="CDD" id="cd06225">
    <property type="entry name" value="HAMP"/>
    <property type="match status" value="1"/>
</dbReference>
<dbReference type="PROSITE" id="PS50885">
    <property type="entry name" value="HAMP"/>
    <property type="match status" value="1"/>
</dbReference>
<accession>A0ABQ5XIS3</accession>
<dbReference type="SUPFAM" id="SSF158472">
    <property type="entry name" value="HAMP domain-like"/>
    <property type="match status" value="1"/>
</dbReference>
<dbReference type="CDD" id="cd01948">
    <property type="entry name" value="EAL"/>
    <property type="match status" value="1"/>
</dbReference>
<dbReference type="Pfam" id="PF00672">
    <property type="entry name" value="HAMP"/>
    <property type="match status" value="1"/>
</dbReference>
<dbReference type="Pfam" id="PF00563">
    <property type="entry name" value="EAL"/>
    <property type="match status" value="1"/>
</dbReference>
<evidence type="ECO:0000259" key="3">
    <source>
        <dbReference type="PROSITE" id="PS50885"/>
    </source>
</evidence>
<dbReference type="Pfam" id="PF00990">
    <property type="entry name" value="GGDEF"/>
    <property type="match status" value="1"/>
</dbReference>
<dbReference type="Pfam" id="PF14827">
    <property type="entry name" value="dCache_3"/>
    <property type="match status" value="1"/>
</dbReference>
<gene>
    <name evidence="5" type="ORF">GCM10007901_00310</name>
</gene>
<keyword evidence="6" id="KW-1185">Reference proteome</keyword>
<feature type="domain" description="EAL" evidence="2">
    <location>
        <begin position="506"/>
        <end position="759"/>
    </location>
</feature>
<keyword evidence="1" id="KW-1133">Transmembrane helix</keyword>
<feature type="domain" description="HAMP" evidence="3">
    <location>
        <begin position="282"/>
        <end position="334"/>
    </location>
</feature>
<dbReference type="InterPro" id="IPR000160">
    <property type="entry name" value="GGDEF_dom"/>
</dbReference>
<keyword evidence="1" id="KW-0812">Transmembrane</keyword>
<dbReference type="NCBIfam" id="TIGR00254">
    <property type="entry name" value="GGDEF"/>
    <property type="match status" value="1"/>
</dbReference>
<evidence type="ECO:0000313" key="5">
    <source>
        <dbReference type="EMBL" id="GLQ91081.1"/>
    </source>
</evidence>
<sequence>MLATVQLITGALVYGVTRRALIVDGERQLVANAKAFDAQMDDVSARIAGNVRVMALDFALRQAIAEGDRGTVLSVLHNHGRRVGASRMQLINLDGTIAVDTADVHADGKSFPFSELIQRAFYERAAEMAAVQGRVYWIVVVPIYAPQPVGLVVVYVQVDDELLAHMQELSTLRRDVALEVQLAPVQWQAVAFGDRSAPFARGLEHVTGDFPSQPSLRRIAQSDYIVLAQPLRHPYNSAPVVILFGYSLDDALRPYHNLALAWSALLALGLAAGLLGAWVIARNVSRPVEWLATVAKRIEQGDYRVPPRLHRRDEIGALANAIGTMAAGVQQREERIFHQATHDAVTGLPNRTAIEADITRDMDSGVTQGSLLMIGLTRVPDIIKTMGHGLCDRLMHDAGERIQHMADGAQVARATDSNFVTWLPNTSRDEAVQAAIRILEELATPYTEPDVSIDMVPAIGIAVYPEHATQAVALLRYAETAQFAAVGSSKAWAFYQASIDPHRPEQLSLMGELREALTRGQLELFYQPKLTLPTRRLDSAEALVRWQHPVRGAISPDVFIGMAEDTGNIQRLTRWVLETAIAQVSQWRVQGLQLRVAVNLSAHDLGDADLPQYIVDLAALHRLPHEQLTLEITERAVIGEFDAVSRVLQQLGEEGFHIAIDDFGVGQSSLSYLHKFPIDELKIDQSFIKHLNDDSDDRIIVRSIVELSHDLGYHVTAEGVEDEGTLDYLASIGCDHAQGYFVARPMNADSLAHLITTQPKSSHA</sequence>
<dbReference type="PANTHER" id="PTHR33121">
    <property type="entry name" value="CYCLIC DI-GMP PHOSPHODIESTERASE PDEF"/>
    <property type="match status" value="1"/>
</dbReference>
<dbReference type="Gene3D" id="6.10.340.10">
    <property type="match status" value="1"/>
</dbReference>
<dbReference type="SMART" id="SM00052">
    <property type="entry name" value="EAL"/>
    <property type="match status" value="1"/>
</dbReference>
<organism evidence="5 6">
    <name type="scientific">Dyella acidisoli</name>
    <dbReference type="NCBI Taxonomy" id="1867834"/>
    <lineage>
        <taxon>Bacteria</taxon>
        <taxon>Pseudomonadati</taxon>
        <taxon>Pseudomonadota</taxon>
        <taxon>Gammaproteobacteria</taxon>
        <taxon>Lysobacterales</taxon>
        <taxon>Rhodanobacteraceae</taxon>
        <taxon>Dyella</taxon>
    </lineage>
</organism>
<dbReference type="InterPro" id="IPR050706">
    <property type="entry name" value="Cyclic-di-GMP_PDE-like"/>
</dbReference>
<protein>
    <recommendedName>
        <fullName evidence="7">EAL domain-containing protein</fullName>
    </recommendedName>
</protein>
<dbReference type="InterPro" id="IPR003660">
    <property type="entry name" value="HAMP_dom"/>
</dbReference>
<evidence type="ECO:0000256" key="1">
    <source>
        <dbReference type="SAM" id="Phobius"/>
    </source>
</evidence>
<dbReference type="Gene3D" id="3.30.70.270">
    <property type="match status" value="1"/>
</dbReference>
<dbReference type="Proteomes" id="UP001156670">
    <property type="component" value="Unassembled WGS sequence"/>
</dbReference>
<dbReference type="SMART" id="SM00267">
    <property type="entry name" value="GGDEF"/>
    <property type="match status" value="1"/>
</dbReference>
<name>A0ABQ5XIS3_9GAMM</name>